<keyword evidence="2" id="KW-1185">Reference proteome</keyword>
<sequence length="141" mass="15700">MPNAFSAPIECILSNDGKSLTLLKGFKFVRYVSKNSNLVFEEIVVPAGFSCDGFTNLGLNQLVPKFGKGLKCAILHDYLCVQAQQGKHSRKYADDVFLEAMLETKAFGTFKAYFLYGCVRGFGIAKAFVNNYKKRSDHANH</sequence>
<dbReference type="EMBL" id="FR871757">
    <property type="protein sequence ID" value="CCB80749.1"/>
    <property type="molecule type" value="Genomic_DNA"/>
</dbReference>
<evidence type="ECO:0008006" key="3">
    <source>
        <dbReference type="Google" id="ProtNLM"/>
    </source>
</evidence>
<dbReference type="Proteomes" id="UP000008387">
    <property type="component" value="Chromosome"/>
</dbReference>
<gene>
    <name evidence="1" type="ordered locus">HBZC1_17630</name>
</gene>
<reference evidence="1 2" key="1">
    <citation type="journal article" date="2011" name="J. Bacteriol.">
        <title>Genome sequence of Helicobacter bizzozeronii strain CIII-1, an isolate from human gastric mucosa.</title>
        <authorList>
            <person name="Schott T."/>
            <person name="Rossi M."/>
            <person name="Hanninen M.L."/>
        </authorList>
    </citation>
    <scope>NUCLEOTIDE SEQUENCE [LARGE SCALE GENOMIC DNA]</scope>
    <source>
        <strain evidence="1 2">CIII-1</strain>
    </source>
</reference>
<proteinExistence type="predicted"/>
<dbReference type="STRING" id="1002804.HBZC1_17630"/>
<protein>
    <recommendedName>
        <fullName evidence="3">DUF1353 domain-containing protein</fullName>
    </recommendedName>
</protein>
<evidence type="ECO:0000313" key="2">
    <source>
        <dbReference type="Proteomes" id="UP000008387"/>
    </source>
</evidence>
<name>F8KPM3_HELBC</name>
<accession>F8KPM3</accession>
<dbReference type="InterPro" id="IPR010767">
    <property type="entry name" value="Phage_CGC-2007_Cje0229"/>
</dbReference>
<dbReference type="HOGENOM" id="CLU_1935127_0_0_7"/>
<dbReference type="RefSeq" id="WP_013891125.1">
    <property type="nucleotide sequence ID" value="NC_015674.1"/>
</dbReference>
<dbReference type="KEGG" id="hbi:HBZC1_17630"/>
<dbReference type="Pfam" id="PF07087">
    <property type="entry name" value="DUF1353"/>
    <property type="match status" value="1"/>
</dbReference>
<organism evidence="1 2">
    <name type="scientific">Helicobacter bizzozeronii (strain CIII-1)</name>
    <dbReference type="NCBI Taxonomy" id="1002804"/>
    <lineage>
        <taxon>Bacteria</taxon>
        <taxon>Pseudomonadati</taxon>
        <taxon>Campylobacterota</taxon>
        <taxon>Epsilonproteobacteria</taxon>
        <taxon>Campylobacterales</taxon>
        <taxon>Helicobacteraceae</taxon>
        <taxon>Helicobacter</taxon>
    </lineage>
</organism>
<evidence type="ECO:0000313" key="1">
    <source>
        <dbReference type="EMBL" id="CCB80749.1"/>
    </source>
</evidence>
<dbReference type="GeneID" id="64361189"/>
<dbReference type="AlphaFoldDB" id="F8KPM3"/>